<sequence>MKQRKIYLILVALFVIPLLSSAAEFDLSPNQPVHPFVPLSNRGHTLADITSSGELLVQIILSGDINHYDSLRIHADYADHFAISQEQVVANLPTSNLHALDTLIIQGNDRLTDTLYLISEAPSPRVPLPGPASPYELFLTSLQISNAQLIIDDPLVSDDYVNGVSIRSIESIVLDDATLKVSHIPTRGIIKFPRAATITASSGQNTINAELKSSNSLTVRILQGASLTLDNATSIFSSSSSQLLMDPGSRLDLANSELELFSYVSQPSQITGATLSLKGSYGSGSPVDLNHSHLSTGPLQVTNSTIHLNNNTYLRSYIHSGVSPANGSFTFQGNNTVHFGDGAFLSASYDDTDLVNGTLIVDGGTTVFQRSFTGVPATHPALKVSRLNLINQADVTIDGVHGLDTLDSLDIRDSTLSYYNSIEADQLTSFAMHDGRLVTSPMRFTSQQFTLSNSDVVLRHQQGDALSSLDFAGAAAGAPFQATGKNEFHLRVLPGGQPIAPGFNQYNDSVAFTDVNITGTLALSLTLEALQAGLGADAYASGGAAADGRYDMVFFVTSTTDGDAIGATLGGSMPALLTARQTATPSADGKVTVKLETQPYTTLLSHPGVTTPNQKNGMQLMVNSATTGNAQNQAALNMLTNDQVGGHADFIHAEPYSSYMTVSLEQIDMIIGTVMRHGFLERSAGETMGRDGLPQPEKGIWFDAGHVDGNVDGDEHLGNFDYTLTGFTVGGTLARIGDGFLGGYFSYGLQEMDEHDSLTESFDSSVYHLGAYLLLPEQNGWLFDVLLGYSYGDHDSKRYVMVGHTETVPEASYSSHSVYTSISAKKQVFANEVLALFPELGLSYIYYDQESFTESGDSNLSLAVDDADAQAIVASVGLNMQFAGLPFAPRVFPLSFIRYEHDVYANSNEAHDIDASLVSHPEFTQAFEGQNRGSDIMTVGIGLGSSLSSRVQARGGVLYSLNAHGDEWGAGVNLSYAW</sequence>
<keyword evidence="4" id="KW-1185">Reference proteome</keyword>
<evidence type="ECO:0000313" key="3">
    <source>
        <dbReference type="EMBL" id="VFQ45796.1"/>
    </source>
</evidence>
<keyword evidence="1" id="KW-0732">Signal</keyword>
<evidence type="ECO:0000313" key="4">
    <source>
        <dbReference type="Proteomes" id="UP000507962"/>
    </source>
</evidence>
<name>A0A4U8YNT5_9BACT</name>
<evidence type="ECO:0000259" key="2">
    <source>
        <dbReference type="PROSITE" id="PS51208"/>
    </source>
</evidence>
<feature type="signal peptide" evidence="1">
    <location>
        <begin position="1"/>
        <end position="22"/>
    </location>
</feature>
<feature type="domain" description="Autotransporter" evidence="2">
    <location>
        <begin position="693"/>
        <end position="978"/>
    </location>
</feature>
<protein>
    <submittedName>
        <fullName evidence="3">Autotransporter beta-domain</fullName>
    </submittedName>
</protein>
<dbReference type="Proteomes" id="UP000507962">
    <property type="component" value="Unassembled WGS sequence"/>
</dbReference>
<dbReference type="InterPro" id="IPR005546">
    <property type="entry name" value="Autotransporte_beta"/>
</dbReference>
<dbReference type="RefSeq" id="WP_180142760.1">
    <property type="nucleotide sequence ID" value="NZ_CAADHO010000006.1"/>
</dbReference>
<dbReference type="EMBL" id="CAADHO010000006">
    <property type="protein sequence ID" value="VFQ45796.1"/>
    <property type="molecule type" value="Genomic_DNA"/>
</dbReference>
<feature type="chain" id="PRO_5020642306" evidence="1">
    <location>
        <begin position="23"/>
        <end position="978"/>
    </location>
</feature>
<gene>
    <name evidence="3" type="ORF">MSL71_34580</name>
</gene>
<dbReference type="AlphaFoldDB" id="A0A4U8YNT5"/>
<organism evidence="3 4">
    <name type="scientific">Desulfoluna butyratoxydans</name>
    <dbReference type="NCBI Taxonomy" id="231438"/>
    <lineage>
        <taxon>Bacteria</taxon>
        <taxon>Pseudomonadati</taxon>
        <taxon>Thermodesulfobacteriota</taxon>
        <taxon>Desulfobacteria</taxon>
        <taxon>Desulfobacterales</taxon>
        <taxon>Desulfolunaceae</taxon>
        <taxon>Desulfoluna</taxon>
    </lineage>
</organism>
<proteinExistence type="predicted"/>
<dbReference type="Gene3D" id="2.40.128.130">
    <property type="entry name" value="Autotransporter beta-domain"/>
    <property type="match status" value="1"/>
</dbReference>
<dbReference type="PROSITE" id="PS51208">
    <property type="entry name" value="AUTOTRANSPORTER"/>
    <property type="match status" value="1"/>
</dbReference>
<dbReference type="InterPro" id="IPR036709">
    <property type="entry name" value="Autotransporte_beta_dom_sf"/>
</dbReference>
<dbReference type="SMART" id="SM00869">
    <property type="entry name" value="Autotransporter"/>
    <property type="match status" value="1"/>
</dbReference>
<dbReference type="Pfam" id="PF03797">
    <property type="entry name" value="Autotransporter"/>
    <property type="match status" value="1"/>
</dbReference>
<reference evidence="3 4" key="1">
    <citation type="submission" date="2019-03" db="EMBL/GenBank/DDBJ databases">
        <authorList>
            <person name="Nijsse B."/>
        </authorList>
    </citation>
    <scope>NUCLEOTIDE SEQUENCE [LARGE SCALE GENOMIC DNA]</scope>
    <source>
        <strain evidence="3">Desulfoluna butyratoxydans MSL71</strain>
    </source>
</reference>
<dbReference type="SUPFAM" id="SSF103515">
    <property type="entry name" value="Autotransporter"/>
    <property type="match status" value="1"/>
</dbReference>
<accession>A0A4U8YNT5</accession>
<evidence type="ECO:0000256" key="1">
    <source>
        <dbReference type="SAM" id="SignalP"/>
    </source>
</evidence>